<comment type="caution">
    <text evidence="1">The sequence shown here is derived from an EMBL/GenBank/DDBJ whole genome shotgun (WGS) entry which is preliminary data.</text>
</comment>
<dbReference type="Proteomes" id="UP000499080">
    <property type="component" value="Unassembled WGS sequence"/>
</dbReference>
<proteinExistence type="predicted"/>
<feature type="non-terminal residue" evidence="1">
    <location>
        <position position="1"/>
    </location>
</feature>
<keyword evidence="2" id="KW-1185">Reference proteome</keyword>
<protein>
    <submittedName>
        <fullName evidence="1">Uncharacterized protein</fullName>
    </submittedName>
</protein>
<organism evidence="1 2">
    <name type="scientific">Araneus ventricosus</name>
    <name type="common">Orbweaver spider</name>
    <name type="synonym">Epeira ventricosa</name>
    <dbReference type="NCBI Taxonomy" id="182803"/>
    <lineage>
        <taxon>Eukaryota</taxon>
        <taxon>Metazoa</taxon>
        <taxon>Ecdysozoa</taxon>
        <taxon>Arthropoda</taxon>
        <taxon>Chelicerata</taxon>
        <taxon>Arachnida</taxon>
        <taxon>Araneae</taxon>
        <taxon>Araneomorphae</taxon>
        <taxon>Entelegynae</taxon>
        <taxon>Araneoidea</taxon>
        <taxon>Araneidae</taxon>
        <taxon>Araneus</taxon>
    </lineage>
</organism>
<dbReference type="EMBL" id="BGPR01087062">
    <property type="protein sequence ID" value="GBM05777.1"/>
    <property type="molecule type" value="Genomic_DNA"/>
</dbReference>
<evidence type="ECO:0000313" key="1">
    <source>
        <dbReference type="EMBL" id="GBM05777.1"/>
    </source>
</evidence>
<accession>A0A4Y2CPU0</accession>
<sequence length="58" mass="6382">LMKKPEGEESKTNAAPCLIAITSTESAEWTWNMDRGEIAKAQVSSSSSDRSLRIIRSL</sequence>
<dbReference type="AlphaFoldDB" id="A0A4Y2CPU0"/>
<reference evidence="1 2" key="1">
    <citation type="journal article" date="2019" name="Sci. Rep.">
        <title>Orb-weaving spider Araneus ventricosus genome elucidates the spidroin gene catalogue.</title>
        <authorList>
            <person name="Kono N."/>
            <person name="Nakamura H."/>
            <person name="Ohtoshi R."/>
            <person name="Moran D.A.P."/>
            <person name="Shinohara A."/>
            <person name="Yoshida Y."/>
            <person name="Fujiwara M."/>
            <person name="Mori M."/>
            <person name="Tomita M."/>
            <person name="Arakawa K."/>
        </authorList>
    </citation>
    <scope>NUCLEOTIDE SEQUENCE [LARGE SCALE GENOMIC DNA]</scope>
</reference>
<name>A0A4Y2CPU0_ARAVE</name>
<evidence type="ECO:0000313" key="2">
    <source>
        <dbReference type="Proteomes" id="UP000499080"/>
    </source>
</evidence>
<gene>
    <name evidence="1" type="ORF">AVEN_73348_1</name>
</gene>